<gene>
    <name evidence="2" type="ORF">B7P43_G07237</name>
</gene>
<dbReference type="AlphaFoldDB" id="A0A2J7RC30"/>
<feature type="compositionally biased region" description="Polar residues" evidence="1">
    <location>
        <begin position="116"/>
        <end position="126"/>
    </location>
</feature>
<evidence type="ECO:0000256" key="1">
    <source>
        <dbReference type="SAM" id="MobiDB-lite"/>
    </source>
</evidence>
<dbReference type="GO" id="GO:0000387">
    <property type="term" value="P:spliceosomal snRNP assembly"/>
    <property type="evidence" value="ECO:0007669"/>
    <property type="project" value="InterPro"/>
</dbReference>
<evidence type="ECO:0000313" key="3">
    <source>
        <dbReference type="Proteomes" id="UP000235965"/>
    </source>
</evidence>
<dbReference type="OrthoDB" id="5989213at2759"/>
<proteinExistence type="predicted"/>
<evidence type="ECO:0008006" key="4">
    <source>
        <dbReference type="Google" id="ProtNLM"/>
    </source>
</evidence>
<protein>
    <recommendedName>
        <fullName evidence="4">Gem-associated protein 8</fullName>
    </recommendedName>
</protein>
<accession>A0A2J7RC30</accession>
<organism evidence="2 3">
    <name type="scientific">Cryptotermes secundus</name>
    <dbReference type="NCBI Taxonomy" id="105785"/>
    <lineage>
        <taxon>Eukaryota</taxon>
        <taxon>Metazoa</taxon>
        <taxon>Ecdysozoa</taxon>
        <taxon>Arthropoda</taxon>
        <taxon>Hexapoda</taxon>
        <taxon>Insecta</taxon>
        <taxon>Pterygota</taxon>
        <taxon>Neoptera</taxon>
        <taxon>Polyneoptera</taxon>
        <taxon>Dictyoptera</taxon>
        <taxon>Blattodea</taxon>
        <taxon>Blattoidea</taxon>
        <taxon>Termitoidae</taxon>
        <taxon>Kalotermitidae</taxon>
        <taxon>Cryptotermitinae</taxon>
        <taxon>Cryptotermes</taxon>
    </lineage>
</organism>
<dbReference type="InterPro" id="IPR034754">
    <property type="entry name" value="GEMIN8"/>
</dbReference>
<dbReference type="STRING" id="105785.A0A2J7RC30"/>
<name>A0A2J7RC30_9NEOP</name>
<dbReference type="Proteomes" id="UP000235965">
    <property type="component" value="Unassembled WGS sequence"/>
</dbReference>
<dbReference type="Pfam" id="PF15348">
    <property type="entry name" value="GEMIN8"/>
    <property type="match status" value="1"/>
</dbReference>
<feature type="region of interest" description="Disordered" evidence="1">
    <location>
        <begin position="99"/>
        <end position="137"/>
    </location>
</feature>
<dbReference type="InParanoid" id="A0A2J7RC30"/>
<keyword evidence="3" id="KW-1185">Reference proteome</keyword>
<dbReference type="EMBL" id="NEVH01005887">
    <property type="protein sequence ID" value="PNF38390.1"/>
    <property type="molecule type" value="Genomic_DNA"/>
</dbReference>
<evidence type="ECO:0000313" key="2">
    <source>
        <dbReference type="EMBL" id="PNF38390.1"/>
    </source>
</evidence>
<reference evidence="2 3" key="1">
    <citation type="submission" date="2017-12" db="EMBL/GenBank/DDBJ databases">
        <title>Hemimetabolous genomes reveal molecular basis of termite eusociality.</title>
        <authorList>
            <person name="Harrison M.C."/>
            <person name="Jongepier E."/>
            <person name="Robertson H.M."/>
            <person name="Arning N."/>
            <person name="Bitard-Feildel T."/>
            <person name="Chao H."/>
            <person name="Childers C.P."/>
            <person name="Dinh H."/>
            <person name="Doddapaneni H."/>
            <person name="Dugan S."/>
            <person name="Gowin J."/>
            <person name="Greiner C."/>
            <person name="Han Y."/>
            <person name="Hu H."/>
            <person name="Hughes D.S.T."/>
            <person name="Huylmans A.-K."/>
            <person name="Kemena C."/>
            <person name="Kremer L.P.M."/>
            <person name="Lee S.L."/>
            <person name="Lopez-Ezquerra A."/>
            <person name="Mallet L."/>
            <person name="Monroy-Kuhn J.M."/>
            <person name="Moser A."/>
            <person name="Murali S.C."/>
            <person name="Muzny D.M."/>
            <person name="Otani S."/>
            <person name="Piulachs M.-D."/>
            <person name="Poelchau M."/>
            <person name="Qu J."/>
            <person name="Schaub F."/>
            <person name="Wada-Katsumata A."/>
            <person name="Worley K.C."/>
            <person name="Xie Q."/>
            <person name="Ylla G."/>
            <person name="Poulsen M."/>
            <person name="Gibbs R.A."/>
            <person name="Schal C."/>
            <person name="Richards S."/>
            <person name="Belles X."/>
            <person name="Korb J."/>
            <person name="Bornberg-Bauer E."/>
        </authorList>
    </citation>
    <scope>NUCLEOTIDE SEQUENCE [LARGE SCALE GENOMIC DNA]</scope>
    <source>
        <tissue evidence="2">Whole body</tissue>
    </source>
</reference>
<sequence>MRQKHSKRKHFRKNKRECNTWPTSHALPQPFGDSSQYNWFWENYYNALEWQERHQVAYWKSRSIALEYENTLLHQYLQSLVCNDENPGYFTIQKRVPKIPKSHSVSSPKGKKRNMKQQATPNGNSKQQEEKEDSNQDEFEFQVTEEMMDFFEQSIRHKIELSKLQSRTSMMVIC</sequence>
<comment type="caution">
    <text evidence="2">The sequence shown here is derived from an EMBL/GenBank/DDBJ whole genome shotgun (WGS) entry which is preliminary data.</text>
</comment>
<dbReference type="GO" id="GO:0032797">
    <property type="term" value="C:SMN complex"/>
    <property type="evidence" value="ECO:0007669"/>
    <property type="project" value="InterPro"/>
</dbReference>